<dbReference type="Pfam" id="PF02518">
    <property type="entry name" value="HATPase_c"/>
    <property type="match status" value="1"/>
</dbReference>
<dbReference type="InterPro" id="IPR004358">
    <property type="entry name" value="Sig_transdc_His_kin-like_C"/>
</dbReference>
<dbReference type="PRINTS" id="PR00344">
    <property type="entry name" value="BCTRLSENSOR"/>
</dbReference>
<evidence type="ECO:0000256" key="4">
    <source>
        <dbReference type="ARBA" id="ARBA00022475"/>
    </source>
</evidence>
<dbReference type="GO" id="GO:0005886">
    <property type="term" value="C:plasma membrane"/>
    <property type="evidence" value="ECO:0007669"/>
    <property type="project" value="UniProtKB-SubCell"/>
</dbReference>
<dbReference type="PANTHER" id="PTHR42878">
    <property type="entry name" value="TWO-COMPONENT HISTIDINE KINASE"/>
    <property type="match status" value="1"/>
</dbReference>
<dbReference type="AlphaFoldDB" id="A0A1G5Q9H6"/>
<feature type="transmembrane region" description="Helical" evidence="12">
    <location>
        <begin position="82"/>
        <end position="100"/>
    </location>
</feature>
<evidence type="ECO:0000256" key="7">
    <source>
        <dbReference type="ARBA" id="ARBA00022692"/>
    </source>
</evidence>
<dbReference type="InterPro" id="IPR003594">
    <property type="entry name" value="HATPase_dom"/>
</dbReference>
<evidence type="ECO:0000256" key="1">
    <source>
        <dbReference type="ARBA" id="ARBA00000085"/>
    </source>
</evidence>
<feature type="transmembrane region" description="Helical" evidence="12">
    <location>
        <begin position="157"/>
        <end position="177"/>
    </location>
</feature>
<dbReference type="Pfam" id="PF05231">
    <property type="entry name" value="MASE1"/>
    <property type="match status" value="1"/>
</dbReference>
<dbReference type="PROSITE" id="PS50109">
    <property type="entry name" value="HIS_KIN"/>
    <property type="match status" value="1"/>
</dbReference>
<feature type="transmembrane region" description="Helical" evidence="12">
    <location>
        <begin position="49"/>
        <end position="76"/>
    </location>
</feature>
<dbReference type="GO" id="GO:0000156">
    <property type="term" value="F:phosphorelay response regulator activity"/>
    <property type="evidence" value="ECO:0007669"/>
    <property type="project" value="TreeGrafter"/>
</dbReference>
<name>A0A1G5Q9H6_9GAMM</name>
<dbReference type="Gene3D" id="3.30.565.10">
    <property type="entry name" value="Histidine kinase-like ATPase, C-terminal domain"/>
    <property type="match status" value="1"/>
</dbReference>
<dbReference type="GO" id="GO:0007234">
    <property type="term" value="P:osmosensory signaling via phosphorelay pathway"/>
    <property type="evidence" value="ECO:0007669"/>
    <property type="project" value="TreeGrafter"/>
</dbReference>
<evidence type="ECO:0000256" key="8">
    <source>
        <dbReference type="ARBA" id="ARBA00022777"/>
    </source>
</evidence>
<keyword evidence="4" id="KW-1003">Cell membrane</keyword>
<keyword evidence="7 12" id="KW-0812">Transmembrane</keyword>
<feature type="domain" description="Histidine kinase" evidence="13">
    <location>
        <begin position="364"/>
        <end position="570"/>
    </location>
</feature>
<dbReference type="SMART" id="SM00387">
    <property type="entry name" value="HATPase_c"/>
    <property type="match status" value="1"/>
</dbReference>
<keyword evidence="6" id="KW-0808">Transferase</keyword>
<dbReference type="InterPro" id="IPR036890">
    <property type="entry name" value="HATPase_C_sf"/>
</dbReference>
<dbReference type="InterPro" id="IPR036097">
    <property type="entry name" value="HisK_dim/P_sf"/>
</dbReference>
<dbReference type="Gene3D" id="1.10.287.130">
    <property type="match status" value="1"/>
</dbReference>
<keyword evidence="10 12" id="KW-0472">Membrane</keyword>
<gene>
    <name evidence="14" type="ORF">SAMN03097708_01549</name>
</gene>
<dbReference type="EMBL" id="FMWD01000004">
    <property type="protein sequence ID" value="SCZ57929.1"/>
    <property type="molecule type" value="Genomic_DNA"/>
</dbReference>
<evidence type="ECO:0000313" key="15">
    <source>
        <dbReference type="Proteomes" id="UP000199648"/>
    </source>
</evidence>
<dbReference type="EC" id="2.7.13.3" evidence="3"/>
<dbReference type="InterPro" id="IPR007895">
    <property type="entry name" value="MASE1"/>
</dbReference>
<evidence type="ECO:0000256" key="9">
    <source>
        <dbReference type="ARBA" id="ARBA00022989"/>
    </source>
</evidence>
<feature type="transmembrane region" description="Helical" evidence="12">
    <location>
        <begin position="16"/>
        <end position="37"/>
    </location>
</feature>
<dbReference type="SMART" id="SM00388">
    <property type="entry name" value="HisKA"/>
    <property type="match status" value="1"/>
</dbReference>
<evidence type="ECO:0000256" key="2">
    <source>
        <dbReference type="ARBA" id="ARBA00004651"/>
    </source>
</evidence>
<protein>
    <recommendedName>
        <fullName evidence="3">histidine kinase</fullName>
        <ecNumber evidence="3">2.7.13.3</ecNumber>
    </recommendedName>
</protein>
<dbReference type="InterPro" id="IPR050351">
    <property type="entry name" value="BphY/WalK/GraS-like"/>
</dbReference>
<dbReference type="RefSeq" id="WP_092994920.1">
    <property type="nucleotide sequence ID" value="NZ_FMWD01000004.1"/>
</dbReference>
<dbReference type="GO" id="GO:0000155">
    <property type="term" value="F:phosphorelay sensor kinase activity"/>
    <property type="evidence" value="ECO:0007669"/>
    <property type="project" value="InterPro"/>
</dbReference>
<evidence type="ECO:0000256" key="10">
    <source>
        <dbReference type="ARBA" id="ARBA00023136"/>
    </source>
</evidence>
<dbReference type="CDD" id="cd00082">
    <property type="entry name" value="HisKA"/>
    <property type="match status" value="1"/>
</dbReference>
<accession>A0A1G5Q9H6</accession>
<keyword evidence="15" id="KW-1185">Reference proteome</keyword>
<evidence type="ECO:0000256" key="6">
    <source>
        <dbReference type="ARBA" id="ARBA00022679"/>
    </source>
</evidence>
<feature type="transmembrane region" description="Helical" evidence="12">
    <location>
        <begin position="278"/>
        <end position="296"/>
    </location>
</feature>
<comment type="subcellular location">
    <subcellularLocation>
        <location evidence="2">Cell membrane</location>
        <topology evidence="2">Multi-pass membrane protein</topology>
    </subcellularLocation>
</comment>
<dbReference type="CDD" id="cd00075">
    <property type="entry name" value="HATPase"/>
    <property type="match status" value="1"/>
</dbReference>
<dbReference type="STRING" id="415747.SAMN03097708_01549"/>
<dbReference type="GO" id="GO:0030295">
    <property type="term" value="F:protein kinase activator activity"/>
    <property type="evidence" value="ECO:0007669"/>
    <property type="project" value="TreeGrafter"/>
</dbReference>
<dbReference type="InterPro" id="IPR005467">
    <property type="entry name" value="His_kinase_dom"/>
</dbReference>
<comment type="catalytic activity">
    <reaction evidence="1">
        <text>ATP + protein L-histidine = ADP + protein N-phospho-L-histidine.</text>
        <dbReference type="EC" id="2.7.13.3"/>
    </reaction>
</comment>
<feature type="coiled-coil region" evidence="11">
    <location>
        <begin position="309"/>
        <end position="364"/>
    </location>
</feature>
<evidence type="ECO:0000256" key="5">
    <source>
        <dbReference type="ARBA" id="ARBA00022553"/>
    </source>
</evidence>
<dbReference type="OrthoDB" id="6017161at2"/>
<evidence type="ECO:0000256" key="11">
    <source>
        <dbReference type="SAM" id="Coils"/>
    </source>
</evidence>
<dbReference type="Proteomes" id="UP000199648">
    <property type="component" value="Unassembled WGS sequence"/>
</dbReference>
<keyword evidence="8 14" id="KW-0418">Kinase</keyword>
<feature type="transmembrane region" description="Helical" evidence="12">
    <location>
        <begin position="216"/>
        <end position="236"/>
    </location>
</feature>
<evidence type="ECO:0000256" key="12">
    <source>
        <dbReference type="SAM" id="Phobius"/>
    </source>
</evidence>
<dbReference type="PANTHER" id="PTHR42878:SF15">
    <property type="entry name" value="BACTERIOPHYTOCHROME"/>
    <property type="match status" value="1"/>
</dbReference>
<keyword evidence="5" id="KW-0597">Phosphoprotein</keyword>
<feature type="transmembrane region" description="Helical" evidence="12">
    <location>
        <begin position="248"/>
        <end position="266"/>
    </location>
</feature>
<reference evidence="14 15" key="1">
    <citation type="submission" date="2016-10" db="EMBL/GenBank/DDBJ databases">
        <authorList>
            <person name="de Groot N.N."/>
        </authorList>
    </citation>
    <scope>NUCLEOTIDE SEQUENCE [LARGE SCALE GENOMIC DNA]</scope>
    <source>
        <strain evidence="14 15">HLD2</strain>
    </source>
</reference>
<proteinExistence type="predicted"/>
<organism evidence="14 15">
    <name type="scientific">Thiohalomonas denitrificans</name>
    <dbReference type="NCBI Taxonomy" id="415747"/>
    <lineage>
        <taxon>Bacteria</taxon>
        <taxon>Pseudomonadati</taxon>
        <taxon>Pseudomonadota</taxon>
        <taxon>Gammaproteobacteria</taxon>
        <taxon>Thiohalomonadales</taxon>
        <taxon>Thiohalomonadaceae</taxon>
        <taxon>Thiohalomonas</taxon>
    </lineage>
</organism>
<evidence type="ECO:0000256" key="3">
    <source>
        <dbReference type="ARBA" id="ARBA00012438"/>
    </source>
</evidence>
<dbReference type="SUPFAM" id="SSF55874">
    <property type="entry name" value="ATPase domain of HSP90 chaperone/DNA topoisomerase II/histidine kinase"/>
    <property type="match status" value="1"/>
</dbReference>
<dbReference type="Pfam" id="PF00512">
    <property type="entry name" value="HisKA"/>
    <property type="match status" value="1"/>
</dbReference>
<evidence type="ECO:0000259" key="13">
    <source>
        <dbReference type="PROSITE" id="PS50109"/>
    </source>
</evidence>
<keyword evidence="11" id="KW-0175">Coiled coil</keyword>
<evidence type="ECO:0000313" key="14">
    <source>
        <dbReference type="EMBL" id="SCZ57929.1"/>
    </source>
</evidence>
<keyword evidence="9 12" id="KW-1133">Transmembrane helix</keyword>
<dbReference type="SUPFAM" id="SSF47384">
    <property type="entry name" value="Homodimeric domain of signal transducing histidine kinase"/>
    <property type="match status" value="1"/>
</dbReference>
<feature type="transmembrane region" description="Helical" evidence="12">
    <location>
        <begin position="120"/>
        <end position="145"/>
    </location>
</feature>
<sequence length="570" mass="62607">MTIALGKAGGAGALRYLAAVSLFAIVYFVTGQVGLIIQTGHAGVTPLWPASGVALVVCLLFGSVLWPGILVAVVALGLVNGVPLPAALGASVGNILEPVLGARWLRGFRVRKDFGRFRDVIAFGLFAALAPTFVAAAIGSLAMAIQGAVPWSDAGLVWLMWWLGNATGVMVIAPLLLTWRRWPTERLRGWSGIELLFLLAAQSLLVWLSFGYYSEQTLLTAPFFYMIIPFTVWAAVRFGVHGATLSSFLVAAGVLWWAYQGVGLFASPAGLTTVSFEIALILVTTFTGLVVAALFCERTHAEALLRRSHQELERRVHERTRDLERTSEQLRDEIDERKQAENALRRESEKLQRVNADLEEFSAVASHDLKAPLRGVANLAYLIEDELADGLDPENRKRLQLLSERVQRMSHLIDGLLRYARVGHGEGDRVPVALDPFLDELLLHLDLSKNFSIERQTPLPTIIADPLHLEQIFQNLIVNAVHHHDRDTGTISFSAHDEGSGWVLEIADDGPGIPQWSREQIFRMFSSGGDRGHTGIGLAVIRKLVVANGGDIDVVDNQPRGTRFQIRWPK</sequence>
<dbReference type="InterPro" id="IPR003661">
    <property type="entry name" value="HisK_dim/P_dom"/>
</dbReference>
<feature type="transmembrane region" description="Helical" evidence="12">
    <location>
        <begin position="189"/>
        <end position="210"/>
    </location>
</feature>